<proteinExistence type="predicted"/>
<dbReference type="EMBL" id="JAULSN010000006">
    <property type="protein sequence ID" value="KAK3369006.1"/>
    <property type="molecule type" value="Genomic_DNA"/>
</dbReference>
<dbReference type="AlphaFoldDB" id="A0AAE0K2U6"/>
<name>A0AAE0K2U6_9PEZI</name>
<keyword evidence="1" id="KW-0732">Signal</keyword>
<reference evidence="2" key="2">
    <citation type="submission" date="2023-06" db="EMBL/GenBank/DDBJ databases">
        <authorList>
            <consortium name="Lawrence Berkeley National Laboratory"/>
            <person name="Haridas S."/>
            <person name="Hensen N."/>
            <person name="Bonometti L."/>
            <person name="Westerberg I."/>
            <person name="Brannstrom I.O."/>
            <person name="Guillou S."/>
            <person name="Cros-Aarteil S."/>
            <person name="Calhoun S."/>
            <person name="Kuo A."/>
            <person name="Mondo S."/>
            <person name="Pangilinan J."/>
            <person name="Riley R."/>
            <person name="Labutti K."/>
            <person name="Andreopoulos B."/>
            <person name="Lipzen A."/>
            <person name="Chen C."/>
            <person name="Yanf M."/>
            <person name="Daum C."/>
            <person name="Ng V."/>
            <person name="Clum A."/>
            <person name="Steindorff A."/>
            <person name="Ohm R."/>
            <person name="Martin F."/>
            <person name="Silar P."/>
            <person name="Natvig D."/>
            <person name="Lalanne C."/>
            <person name="Gautier V."/>
            <person name="Ament-Velasquez S.L."/>
            <person name="Kruys A."/>
            <person name="Hutchinson M.I."/>
            <person name="Powell A.J."/>
            <person name="Barry K."/>
            <person name="Miller A.N."/>
            <person name="Grigoriev I.V."/>
            <person name="Debuchy R."/>
            <person name="Gladieux P."/>
            <person name="Thoren M.H."/>
            <person name="Johannesson H."/>
        </authorList>
    </citation>
    <scope>NUCLEOTIDE SEQUENCE</scope>
    <source>
        <strain evidence="2">CBS 958.72</strain>
    </source>
</reference>
<comment type="caution">
    <text evidence="2">The sequence shown here is derived from an EMBL/GenBank/DDBJ whole genome shotgun (WGS) entry which is preliminary data.</text>
</comment>
<evidence type="ECO:0008006" key="4">
    <source>
        <dbReference type="Google" id="ProtNLM"/>
    </source>
</evidence>
<feature type="chain" id="PRO_5042097337" description="Secreted protein" evidence="1">
    <location>
        <begin position="19"/>
        <end position="106"/>
    </location>
</feature>
<accession>A0AAE0K2U6</accession>
<reference evidence="2" key="1">
    <citation type="journal article" date="2023" name="Mol. Phylogenet. Evol.">
        <title>Genome-scale phylogeny and comparative genomics of the fungal order Sordariales.</title>
        <authorList>
            <person name="Hensen N."/>
            <person name="Bonometti L."/>
            <person name="Westerberg I."/>
            <person name="Brannstrom I.O."/>
            <person name="Guillou S."/>
            <person name="Cros-Aarteil S."/>
            <person name="Calhoun S."/>
            <person name="Haridas S."/>
            <person name="Kuo A."/>
            <person name="Mondo S."/>
            <person name="Pangilinan J."/>
            <person name="Riley R."/>
            <person name="LaButti K."/>
            <person name="Andreopoulos B."/>
            <person name="Lipzen A."/>
            <person name="Chen C."/>
            <person name="Yan M."/>
            <person name="Daum C."/>
            <person name="Ng V."/>
            <person name="Clum A."/>
            <person name="Steindorff A."/>
            <person name="Ohm R.A."/>
            <person name="Martin F."/>
            <person name="Silar P."/>
            <person name="Natvig D.O."/>
            <person name="Lalanne C."/>
            <person name="Gautier V."/>
            <person name="Ament-Velasquez S.L."/>
            <person name="Kruys A."/>
            <person name="Hutchinson M.I."/>
            <person name="Powell A.J."/>
            <person name="Barry K."/>
            <person name="Miller A.N."/>
            <person name="Grigoriev I.V."/>
            <person name="Debuchy R."/>
            <person name="Gladieux P."/>
            <person name="Hiltunen Thoren M."/>
            <person name="Johannesson H."/>
        </authorList>
    </citation>
    <scope>NUCLEOTIDE SEQUENCE</scope>
    <source>
        <strain evidence="2">CBS 958.72</strain>
    </source>
</reference>
<protein>
    <recommendedName>
        <fullName evidence="4">Secreted protein</fullName>
    </recommendedName>
</protein>
<feature type="signal peptide" evidence="1">
    <location>
        <begin position="1"/>
        <end position="18"/>
    </location>
</feature>
<keyword evidence="3" id="KW-1185">Reference proteome</keyword>
<evidence type="ECO:0000313" key="3">
    <source>
        <dbReference type="Proteomes" id="UP001287356"/>
    </source>
</evidence>
<gene>
    <name evidence="2" type="ORF">B0T24DRAFT_348419</name>
</gene>
<organism evidence="2 3">
    <name type="scientific">Lasiosphaeria ovina</name>
    <dbReference type="NCBI Taxonomy" id="92902"/>
    <lineage>
        <taxon>Eukaryota</taxon>
        <taxon>Fungi</taxon>
        <taxon>Dikarya</taxon>
        <taxon>Ascomycota</taxon>
        <taxon>Pezizomycotina</taxon>
        <taxon>Sordariomycetes</taxon>
        <taxon>Sordariomycetidae</taxon>
        <taxon>Sordariales</taxon>
        <taxon>Lasiosphaeriaceae</taxon>
        <taxon>Lasiosphaeria</taxon>
    </lineage>
</organism>
<sequence length="106" mass="12040">MILIFLYAICFTWRSSFGESCIMAPPGASHLPSFIFSFRFKISGEQKGEGGGKKKKESKTPRGLPVRATIIKRSQVPRERDTEGKIDPENSWPNLSLFFFCLFPSY</sequence>
<evidence type="ECO:0000256" key="1">
    <source>
        <dbReference type="SAM" id="SignalP"/>
    </source>
</evidence>
<dbReference type="Proteomes" id="UP001287356">
    <property type="component" value="Unassembled WGS sequence"/>
</dbReference>
<evidence type="ECO:0000313" key="2">
    <source>
        <dbReference type="EMBL" id="KAK3369006.1"/>
    </source>
</evidence>